<keyword evidence="4" id="KW-1185">Reference proteome</keyword>
<dbReference type="AlphaFoldDB" id="A0A7G3U9L1"/>
<dbReference type="Proteomes" id="UP000005940">
    <property type="component" value="Plasmid pSTS1"/>
</dbReference>
<dbReference type="EMBL" id="CP029157">
    <property type="protein sequence ID" value="QKM65790.1"/>
    <property type="molecule type" value="Genomic_DNA"/>
</dbReference>
<organism evidence="3 4">
    <name type="scientific">Streptomyces tsukubensis (strain DSM 42081 / NBRC 108919 / NRRL 18488 / 9993)</name>
    <dbReference type="NCBI Taxonomy" id="1114943"/>
    <lineage>
        <taxon>Bacteria</taxon>
        <taxon>Bacillati</taxon>
        <taxon>Actinomycetota</taxon>
        <taxon>Actinomycetes</taxon>
        <taxon>Kitasatosporales</taxon>
        <taxon>Streptomycetaceae</taxon>
        <taxon>Streptomyces</taxon>
    </lineage>
</organism>
<feature type="region of interest" description="Disordered" evidence="1">
    <location>
        <begin position="51"/>
        <end position="102"/>
    </location>
</feature>
<dbReference type="InterPro" id="IPR001387">
    <property type="entry name" value="Cro/C1-type_HTH"/>
</dbReference>
<evidence type="ECO:0000313" key="4">
    <source>
        <dbReference type="Proteomes" id="UP000005940"/>
    </source>
</evidence>
<dbReference type="SUPFAM" id="SSF47413">
    <property type="entry name" value="lambda repressor-like DNA-binding domains"/>
    <property type="match status" value="1"/>
</dbReference>
<dbReference type="PROSITE" id="PS50943">
    <property type="entry name" value="HTH_CROC1"/>
    <property type="match status" value="1"/>
</dbReference>
<feature type="domain" description="HTH cro/C1-type" evidence="2">
    <location>
        <begin position="231"/>
        <end position="285"/>
    </location>
</feature>
<evidence type="ECO:0000259" key="2">
    <source>
        <dbReference type="PROSITE" id="PS50943"/>
    </source>
</evidence>
<dbReference type="CDD" id="cd00093">
    <property type="entry name" value="HTH_XRE"/>
    <property type="match status" value="2"/>
</dbReference>
<dbReference type="GO" id="GO:0003677">
    <property type="term" value="F:DNA binding"/>
    <property type="evidence" value="ECO:0007669"/>
    <property type="project" value="InterPro"/>
</dbReference>
<dbReference type="Gene3D" id="1.10.260.40">
    <property type="entry name" value="lambda repressor-like DNA-binding domains"/>
    <property type="match status" value="1"/>
</dbReference>
<proteinExistence type="predicted"/>
<evidence type="ECO:0000256" key="1">
    <source>
        <dbReference type="SAM" id="MobiDB-lite"/>
    </source>
</evidence>
<dbReference type="SMART" id="SM00530">
    <property type="entry name" value="HTH_XRE"/>
    <property type="match status" value="2"/>
</dbReference>
<evidence type="ECO:0000313" key="3">
    <source>
        <dbReference type="EMBL" id="QKM65790.1"/>
    </source>
</evidence>
<sequence length="401" mass="44004">MDAAPLLAAAHFSFSERHRPKGGRALSAPAPRSRALRGCTCACPIQAVQGVHHRDPDRGERRRRAVFRGPLPSRQRAGGRDGSRGNRGSPSSDGGEPGDRAPRHQVATQEMHHNAPEAAELVRLLRSLRESKGNPTLRAISRMTGGYVSPATLSRMLSGTSLPSRSAVYAVVRALTENQTLIEIAMSHWEPAARQRHRYRIRAAERQSRFDAVASEDPPKDLALQTLQEELRALVRSAGFSIRELARCSGVPRSTISDALNSARTPTAYVVAAIAQACEADRESWPHAVKDLIAPAEVSDQEHQGETDPDPVDILLIETAVTRSPAEIAELAMYFKENGQSDFAARLVELVAKERSLNEVAQLTLELLNFSRPDEGQVEVEVPAPNREGAGWRWWRRSEAS</sequence>
<protein>
    <submittedName>
        <fullName evidence="3">XRE family transcriptional regulator</fullName>
    </submittedName>
</protein>
<gene>
    <name evidence="3" type="ORF">STSU_000105</name>
</gene>
<accession>A0A7G3U9L1</accession>
<geneLocation type="plasmid" evidence="3 4">
    <name>pSTS1</name>
</geneLocation>
<keyword evidence="3" id="KW-0614">Plasmid</keyword>
<reference evidence="3 4" key="1">
    <citation type="journal article" date="2012" name="J. Bacteriol.">
        <title>Draft genome of Streptomyces tsukubaensis NRRL 18488, the producer of the clinically important immunosuppressant tacrolimus (FK506).</title>
        <authorList>
            <person name="Barreiro C."/>
            <person name="Prieto C."/>
            <person name="Sola-Landa A."/>
            <person name="Solera E."/>
            <person name="Martinez-Castro M."/>
            <person name="Perez-Redondo R."/>
            <person name="Garcia-Estrada C."/>
            <person name="Aparicio J.F."/>
            <person name="Fernandez-Martinez L.T."/>
            <person name="Santos-Aberturas J."/>
            <person name="Salehi-Najafabadi Z."/>
            <person name="Rodriguez-Garcia A."/>
            <person name="Tauch A."/>
            <person name="Martin J.F."/>
        </authorList>
    </citation>
    <scope>NUCLEOTIDE SEQUENCE [LARGE SCALE GENOMIC DNA]</scope>
    <source>
        <strain evidence="4">DSM 42081 / NBRC 108919 / NRRL 18488 / 9993</strain>
    </source>
</reference>
<dbReference type="Pfam" id="PF13560">
    <property type="entry name" value="HTH_31"/>
    <property type="match status" value="1"/>
</dbReference>
<dbReference type="InterPro" id="IPR010982">
    <property type="entry name" value="Lambda_DNA-bd_dom_sf"/>
</dbReference>
<name>A0A7G3U9L1_STRT9</name>